<dbReference type="Proteomes" id="UP001596071">
    <property type="component" value="Unassembled WGS sequence"/>
</dbReference>
<accession>A0ABW0U2N1</accession>
<dbReference type="EMBL" id="JBHSNP010000029">
    <property type="protein sequence ID" value="MFC5604903.1"/>
    <property type="molecule type" value="Genomic_DNA"/>
</dbReference>
<proteinExistence type="predicted"/>
<evidence type="ECO:0000313" key="3">
    <source>
        <dbReference type="Proteomes" id="UP001596071"/>
    </source>
</evidence>
<reference evidence="3" key="1">
    <citation type="journal article" date="2019" name="Int. J. Syst. Evol. Microbiol.">
        <title>The Global Catalogue of Microorganisms (GCM) 10K type strain sequencing project: providing services to taxonomists for standard genome sequencing and annotation.</title>
        <authorList>
            <consortium name="The Broad Institute Genomics Platform"/>
            <consortium name="The Broad Institute Genome Sequencing Center for Infectious Disease"/>
            <person name="Wu L."/>
            <person name="Ma J."/>
        </authorList>
    </citation>
    <scope>NUCLEOTIDE SEQUENCE [LARGE SCALE GENOMIC DNA]</scope>
    <source>
        <strain evidence="3">KACC 11299</strain>
    </source>
</reference>
<protein>
    <submittedName>
        <fullName evidence="2">DUF2529 family protein</fullName>
    </submittedName>
</protein>
<feature type="domain" description="DUF2529" evidence="1">
    <location>
        <begin position="1"/>
        <end position="168"/>
    </location>
</feature>
<evidence type="ECO:0000313" key="2">
    <source>
        <dbReference type="EMBL" id="MFC5604903.1"/>
    </source>
</evidence>
<evidence type="ECO:0000259" key="1">
    <source>
        <dbReference type="Pfam" id="PF10740"/>
    </source>
</evidence>
<gene>
    <name evidence="2" type="ORF">ACFPTP_16825</name>
</gene>
<sequence>MKILTTQIGGLLQRAGSNNEEAVEETARLLAQATIGEGRVLFAGFDEMEAVGMNAMYGAEPFRGAVRYEEGMDIHSADRVWLFARSATDARALQLARMLAEQFIPFAVVAGEKATDENELADLAYTYMATGVTKGILPGEDIGSRIVQPHLMVALFLYEAVKMAYDEMVSEED</sequence>
<keyword evidence="3" id="KW-1185">Reference proteome</keyword>
<dbReference type="RefSeq" id="WP_381447189.1">
    <property type="nucleotide sequence ID" value="NZ_JBHSNP010000029.1"/>
</dbReference>
<name>A0ABW0U2N1_9BACL</name>
<dbReference type="Gene3D" id="3.40.50.10490">
    <property type="entry name" value="Glucose-6-phosphate isomerase like protein, domain 1"/>
    <property type="match status" value="1"/>
</dbReference>
<dbReference type="Pfam" id="PF10740">
    <property type="entry name" value="DUF2529"/>
    <property type="match status" value="1"/>
</dbReference>
<comment type="caution">
    <text evidence="2">The sequence shown here is derived from an EMBL/GenBank/DDBJ whole genome shotgun (WGS) entry which is preliminary data.</text>
</comment>
<organism evidence="2 3">
    <name type="scientific">Sporosarcina koreensis</name>
    <dbReference type="NCBI Taxonomy" id="334735"/>
    <lineage>
        <taxon>Bacteria</taxon>
        <taxon>Bacillati</taxon>
        <taxon>Bacillota</taxon>
        <taxon>Bacilli</taxon>
        <taxon>Bacillales</taxon>
        <taxon>Caryophanaceae</taxon>
        <taxon>Sporosarcina</taxon>
    </lineage>
</organism>
<dbReference type="InterPro" id="IPR019676">
    <property type="entry name" value="DUF2529"/>
</dbReference>